<proteinExistence type="inferred from homology"/>
<dbReference type="PANTHER" id="PTHR43744">
    <property type="entry name" value="ABC TRANSPORTER PERMEASE PROTEIN MG189-RELATED-RELATED"/>
    <property type="match status" value="1"/>
</dbReference>
<feature type="transmembrane region" description="Helical" evidence="7">
    <location>
        <begin position="22"/>
        <end position="44"/>
    </location>
</feature>
<sequence length="287" mass="31985">MNYSNKLESNTQRKAINIIKKVLLYSFLAAGVIITFVPFLYMFLLATRSRAEIFSSIFSLAPGQSFMDNYQILISNVPIWRNLFNSIFISTTATILTVFFCSLGGYGFSKYNFKFKDTLFFSMLATMMIPGLLSIIPWFIMMNFFGWIDTFYPMIIPGIANPFGIFLMTQFMNSIPYDVIDAARIDGCGEFEIFLKIILPMSKSGIGALSVLTFLGSWNVLMQPLLILQSRHMWTLPVALTRLADQAGIDHGAAMVGVIIAIAPILIAYIIGSKSILKGVMEGATKG</sequence>
<evidence type="ECO:0000256" key="2">
    <source>
        <dbReference type="ARBA" id="ARBA00022448"/>
    </source>
</evidence>
<comment type="caution">
    <text evidence="9">The sequence shown here is derived from an EMBL/GenBank/DDBJ whole genome shotgun (WGS) entry which is preliminary data.</text>
</comment>
<feature type="transmembrane region" description="Helical" evidence="7">
    <location>
        <begin position="87"/>
        <end position="108"/>
    </location>
</feature>
<feature type="transmembrane region" description="Helical" evidence="7">
    <location>
        <begin position="206"/>
        <end position="228"/>
    </location>
</feature>
<evidence type="ECO:0000256" key="1">
    <source>
        <dbReference type="ARBA" id="ARBA00004651"/>
    </source>
</evidence>
<keyword evidence="3" id="KW-1003">Cell membrane</keyword>
<keyword evidence="4 7" id="KW-0812">Transmembrane</keyword>
<evidence type="ECO:0000259" key="8">
    <source>
        <dbReference type="PROSITE" id="PS50928"/>
    </source>
</evidence>
<dbReference type="Gene3D" id="1.10.3720.10">
    <property type="entry name" value="MetI-like"/>
    <property type="match status" value="1"/>
</dbReference>
<dbReference type="GO" id="GO:0005886">
    <property type="term" value="C:plasma membrane"/>
    <property type="evidence" value="ECO:0007669"/>
    <property type="project" value="UniProtKB-SubCell"/>
</dbReference>
<evidence type="ECO:0000313" key="9">
    <source>
        <dbReference type="EMBL" id="MBF8436262.1"/>
    </source>
</evidence>
<dbReference type="Pfam" id="PF00528">
    <property type="entry name" value="BPD_transp_1"/>
    <property type="match status" value="1"/>
</dbReference>
<organism evidence="9 10">
    <name type="scientific">Halonatronomonas betaini</name>
    <dbReference type="NCBI Taxonomy" id="2778430"/>
    <lineage>
        <taxon>Bacteria</taxon>
        <taxon>Bacillati</taxon>
        <taxon>Bacillota</taxon>
        <taxon>Clostridia</taxon>
        <taxon>Halanaerobiales</taxon>
        <taxon>Halarsenatibacteraceae</taxon>
        <taxon>Halonatronomonas</taxon>
    </lineage>
</organism>
<dbReference type="PROSITE" id="PS50928">
    <property type="entry name" value="ABC_TM1"/>
    <property type="match status" value="1"/>
</dbReference>
<protein>
    <submittedName>
        <fullName evidence="9">Carbohydrate ABC transporter permease</fullName>
    </submittedName>
</protein>
<keyword evidence="5 7" id="KW-1133">Transmembrane helix</keyword>
<accession>A0A931APU0</accession>
<dbReference type="PANTHER" id="PTHR43744:SF8">
    <property type="entry name" value="SN-GLYCEROL-3-PHOSPHATE TRANSPORT SYSTEM PERMEASE PROTEIN UGPE"/>
    <property type="match status" value="1"/>
</dbReference>
<keyword evidence="6 7" id="KW-0472">Membrane</keyword>
<evidence type="ECO:0000256" key="3">
    <source>
        <dbReference type="ARBA" id="ARBA00022475"/>
    </source>
</evidence>
<dbReference type="InterPro" id="IPR000515">
    <property type="entry name" value="MetI-like"/>
</dbReference>
<dbReference type="GO" id="GO:0055085">
    <property type="term" value="P:transmembrane transport"/>
    <property type="evidence" value="ECO:0007669"/>
    <property type="project" value="InterPro"/>
</dbReference>
<keyword evidence="10" id="KW-1185">Reference proteome</keyword>
<dbReference type="RefSeq" id="WP_270453066.1">
    <property type="nucleotide sequence ID" value="NZ_JADPIE010000002.1"/>
</dbReference>
<keyword evidence="2 7" id="KW-0813">Transport</keyword>
<comment type="similarity">
    <text evidence="7">Belongs to the binding-protein-dependent transport system permease family.</text>
</comment>
<dbReference type="SUPFAM" id="SSF161098">
    <property type="entry name" value="MetI-like"/>
    <property type="match status" value="1"/>
</dbReference>
<dbReference type="InterPro" id="IPR035906">
    <property type="entry name" value="MetI-like_sf"/>
</dbReference>
<feature type="transmembrane region" description="Helical" evidence="7">
    <location>
        <begin position="248"/>
        <end position="271"/>
    </location>
</feature>
<comment type="subcellular location">
    <subcellularLocation>
        <location evidence="1 7">Cell membrane</location>
        <topology evidence="1 7">Multi-pass membrane protein</topology>
    </subcellularLocation>
</comment>
<feature type="transmembrane region" description="Helical" evidence="7">
    <location>
        <begin position="151"/>
        <end position="168"/>
    </location>
</feature>
<dbReference type="AlphaFoldDB" id="A0A931APU0"/>
<evidence type="ECO:0000256" key="7">
    <source>
        <dbReference type="RuleBase" id="RU363032"/>
    </source>
</evidence>
<name>A0A931APU0_9FIRM</name>
<evidence type="ECO:0000313" key="10">
    <source>
        <dbReference type="Proteomes" id="UP000621436"/>
    </source>
</evidence>
<evidence type="ECO:0000256" key="4">
    <source>
        <dbReference type="ARBA" id="ARBA00022692"/>
    </source>
</evidence>
<dbReference type="CDD" id="cd06261">
    <property type="entry name" value="TM_PBP2"/>
    <property type="match status" value="1"/>
</dbReference>
<evidence type="ECO:0000256" key="5">
    <source>
        <dbReference type="ARBA" id="ARBA00022989"/>
    </source>
</evidence>
<feature type="domain" description="ABC transmembrane type-1" evidence="8">
    <location>
        <begin position="83"/>
        <end position="272"/>
    </location>
</feature>
<reference evidence="9" key="1">
    <citation type="submission" date="2020-11" db="EMBL/GenBank/DDBJ databases">
        <title>Halonatronomonas betainensis gen. nov., sp. nov. a novel haloalkaliphilic representative of the family Halanaerobiacae capable of betaine degradation.</title>
        <authorList>
            <person name="Boltyanskaya Y."/>
            <person name="Kevbrin V."/>
            <person name="Detkova E."/>
            <person name="Grouzdev D.S."/>
            <person name="Koziaeva V."/>
            <person name="Zhilina T."/>
        </authorList>
    </citation>
    <scope>NUCLEOTIDE SEQUENCE</scope>
    <source>
        <strain evidence="9">Z-7014</strain>
    </source>
</reference>
<gene>
    <name evidence="9" type="ORF">I0Q91_04155</name>
</gene>
<dbReference type="EMBL" id="JADPIE010000002">
    <property type="protein sequence ID" value="MBF8436262.1"/>
    <property type="molecule type" value="Genomic_DNA"/>
</dbReference>
<feature type="transmembrane region" description="Helical" evidence="7">
    <location>
        <begin position="120"/>
        <end position="145"/>
    </location>
</feature>
<dbReference type="Proteomes" id="UP000621436">
    <property type="component" value="Unassembled WGS sequence"/>
</dbReference>
<evidence type="ECO:0000256" key="6">
    <source>
        <dbReference type="ARBA" id="ARBA00023136"/>
    </source>
</evidence>